<dbReference type="Pfam" id="PF22819">
    <property type="entry name" value="TcaA_5th"/>
    <property type="match status" value="1"/>
</dbReference>
<organism evidence="2 3">
    <name type="scientific">Clostridium yunnanense</name>
    <dbReference type="NCBI Taxonomy" id="2800325"/>
    <lineage>
        <taxon>Bacteria</taxon>
        <taxon>Bacillati</taxon>
        <taxon>Bacillota</taxon>
        <taxon>Clostridia</taxon>
        <taxon>Eubacteriales</taxon>
        <taxon>Clostridiaceae</taxon>
        <taxon>Clostridium</taxon>
    </lineage>
</organism>
<keyword evidence="3" id="KW-1185">Reference proteome</keyword>
<dbReference type="EMBL" id="JAENHN010000071">
    <property type="protein sequence ID" value="MBK1813872.1"/>
    <property type="molecule type" value="Genomic_DNA"/>
</dbReference>
<dbReference type="Proteomes" id="UP000596739">
    <property type="component" value="Unassembled WGS sequence"/>
</dbReference>
<name>A0ABS1EWX4_9CLOT</name>
<feature type="domain" description="TcaA protein NTF2-like" evidence="1">
    <location>
        <begin position="49"/>
        <end position="160"/>
    </location>
</feature>
<accession>A0ABS1EWX4</accession>
<evidence type="ECO:0000313" key="3">
    <source>
        <dbReference type="Proteomes" id="UP000596739"/>
    </source>
</evidence>
<gene>
    <name evidence="2" type="ORF">JHL18_25020</name>
</gene>
<comment type="caution">
    <text evidence="2">The sequence shown here is derived from an EMBL/GenBank/DDBJ whole genome shotgun (WGS) entry which is preliminary data.</text>
</comment>
<evidence type="ECO:0000259" key="1">
    <source>
        <dbReference type="Pfam" id="PF22819"/>
    </source>
</evidence>
<evidence type="ECO:0000313" key="2">
    <source>
        <dbReference type="EMBL" id="MBK1813872.1"/>
    </source>
</evidence>
<sequence>MKKIIIGVIAVIIVLASILGIKQMKASKVREAEVKIEQSNKEAGVRPKQAELDDLIRNYRNIYVNLVNDKELDFSFLDNVMDKNSAYYKSVIEDITNKRKANIKLQINNIDVGPLIEDSSIYKIQVNESILISNGKDEDYKSSGFYIVKINDSNIKISDYAEK</sequence>
<dbReference type="InterPro" id="IPR054528">
    <property type="entry name" value="TcaA_5th"/>
</dbReference>
<proteinExistence type="predicted"/>
<reference evidence="3" key="1">
    <citation type="submission" date="2021-01" db="EMBL/GenBank/DDBJ databases">
        <title>Genome public.</title>
        <authorList>
            <person name="Liu C."/>
            <person name="Sun Q."/>
        </authorList>
    </citation>
    <scope>NUCLEOTIDE SEQUENCE [LARGE SCALE GENOMIC DNA]</scope>
    <source>
        <strain evidence="3">YIM B02505</strain>
    </source>
</reference>
<protein>
    <recommendedName>
        <fullName evidence="1">TcaA protein NTF2-like domain-containing protein</fullName>
    </recommendedName>
</protein>
<dbReference type="RefSeq" id="WP_200274439.1">
    <property type="nucleotide sequence ID" value="NZ_JAENHN010000071.1"/>
</dbReference>